<dbReference type="EMBL" id="LN679343">
    <property type="protein sequence ID" value="CEL56729.1"/>
    <property type="molecule type" value="Genomic_DNA"/>
</dbReference>
<proteinExistence type="predicted"/>
<protein>
    <submittedName>
        <fullName evidence="1">Uncharacterized protein</fullName>
    </submittedName>
</protein>
<accession>A0A0B7FIH2</accession>
<dbReference type="Proteomes" id="UP000059188">
    <property type="component" value="Unassembled WGS sequence"/>
</dbReference>
<name>A0A0B7FIH2_THACB</name>
<reference evidence="1 2" key="1">
    <citation type="submission" date="2014-11" db="EMBL/GenBank/DDBJ databases">
        <authorList>
            <person name="Wibberg Daniel"/>
        </authorList>
    </citation>
    <scope>NUCLEOTIDE SEQUENCE [LARGE SCALE GENOMIC DNA]</scope>
    <source>
        <strain evidence="1">Rhizoctonia solani AG1-IB 7/3/14</strain>
    </source>
</reference>
<evidence type="ECO:0000313" key="1">
    <source>
        <dbReference type="EMBL" id="CEL56729.1"/>
    </source>
</evidence>
<evidence type="ECO:0000313" key="2">
    <source>
        <dbReference type="Proteomes" id="UP000059188"/>
    </source>
</evidence>
<sequence>MGSESHYVKPGGWRSHLGPPSLHPRALSLDYASFRLRALFFLSLHVCDAKSPLICSKHRLLGVNGSTHPRVISPLRHAIQLHTRVGWSAANSIVLKDVVMKGVLRSAAQRHVFLFWLGVKAHQDLPPVKPLLMVWYSH</sequence>
<dbReference type="AlphaFoldDB" id="A0A0B7FIH2"/>
<keyword evidence="2" id="KW-1185">Reference proteome</keyword>
<gene>
    <name evidence="1" type="ORF">RSOLAG1IB_11997</name>
</gene>
<organism evidence="1 2">
    <name type="scientific">Thanatephorus cucumeris (strain AG1-IB / isolate 7/3/14)</name>
    <name type="common">Lettuce bottom rot fungus</name>
    <name type="synonym">Rhizoctonia solani</name>
    <dbReference type="NCBI Taxonomy" id="1108050"/>
    <lineage>
        <taxon>Eukaryota</taxon>
        <taxon>Fungi</taxon>
        <taxon>Dikarya</taxon>
        <taxon>Basidiomycota</taxon>
        <taxon>Agaricomycotina</taxon>
        <taxon>Agaricomycetes</taxon>
        <taxon>Cantharellales</taxon>
        <taxon>Ceratobasidiaceae</taxon>
        <taxon>Rhizoctonia</taxon>
        <taxon>Rhizoctonia solani AG-1</taxon>
    </lineage>
</organism>